<protein>
    <submittedName>
        <fullName evidence="2">Uncharacterized protein</fullName>
    </submittedName>
</protein>
<evidence type="ECO:0000256" key="1">
    <source>
        <dbReference type="SAM" id="MobiDB-lite"/>
    </source>
</evidence>
<feature type="region of interest" description="Disordered" evidence="1">
    <location>
        <begin position="23"/>
        <end position="42"/>
    </location>
</feature>
<sequence>MNVYVAWFLVLFSAAIALLGPRYGVDSRDGADWSPPGGRRRG</sequence>
<reference evidence="2 3" key="1">
    <citation type="submission" date="2018-12" db="EMBL/GenBank/DDBJ databases">
        <title>Draft genome sequence of Embleya hyalina NBRC 13850T.</title>
        <authorList>
            <person name="Komaki H."/>
            <person name="Hosoyama A."/>
            <person name="Kimura A."/>
            <person name="Ichikawa N."/>
            <person name="Tamura T."/>
        </authorList>
    </citation>
    <scope>NUCLEOTIDE SEQUENCE [LARGE SCALE GENOMIC DNA]</scope>
    <source>
        <strain evidence="2 3">NBRC 13850</strain>
    </source>
</reference>
<dbReference type="Proteomes" id="UP000286931">
    <property type="component" value="Unassembled WGS sequence"/>
</dbReference>
<name>A0A401YVW2_9ACTN</name>
<accession>A0A401YVW2</accession>
<keyword evidence="3" id="KW-1185">Reference proteome</keyword>
<organism evidence="2 3">
    <name type="scientific">Embleya hyalina</name>
    <dbReference type="NCBI Taxonomy" id="516124"/>
    <lineage>
        <taxon>Bacteria</taxon>
        <taxon>Bacillati</taxon>
        <taxon>Actinomycetota</taxon>
        <taxon>Actinomycetes</taxon>
        <taxon>Kitasatosporales</taxon>
        <taxon>Streptomycetaceae</taxon>
        <taxon>Embleya</taxon>
    </lineage>
</organism>
<gene>
    <name evidence="2" type="ORF">EHYA_06458</name>
</gene>
<proteinExistence type="predicted"/>
<evidence type="ECO:0000313" key="2">
    <source>
        <dbReference type="EMBL" id="GCD98747.1"/>
    </source>
</evidence>
<dbReference type="EMBL" id="BIFH01000029">
    <property type="protein sequence ID" value="GCD98747.1"/>
    <property type="molecule type" value="Genomic_DNA"/>
</dbReference>
<comment type="caution">
    <text evidence="2">The sequence shown here is derived from an EMBL/GenBank/DDBJ whole genome shotgun (WGS) entry which is preliminary data.</text>
</comment>
<evidence type="ECO:0000313" key="3">
    <source>
        <dbReference type="Proteomes" id="UP000286931"/>
    </source>
</evidence>
<dbReference type="AlphaFoldDB" id="A0A401YVW2"/>
<dbReference type="RefSeq" id="WP_281290552.1">
    <property type="nucleotide sequence ID" value="NZ_BIFH01000029.1"/>
</dbReference>